<protein>
    <submittedName>
        <fullName evidence="1">Uncharacterized protein</fullName>
    </submittedName>
</protein>
<keyword evidence="2" id="KW-1185">Reference proteome</keyword>
<gene>
    <name evidence="1" type="ORF">QFC21_001320</name>
</gene>
<evidence type="ECO:0000313" key="2">
    <source>
        <dbReference type="Proteomes" id="UP001227268"/>
    </source>
</evidence>
<organism evidence="1 2">
    <name type="scientific">Naganishia friedmannii</name>
    <dbReference type="NCBI Taxonomy" id="89922"/>
    <lineage>
        <taxon>Eukaryota</taxon>
        <taxon>Fungi</taxon>
        <taxon>Dikarya</taxon>
        <taxon>Basidiomycota</taxon>
        <taxon>Agaricomycotina</taxon>
        <taxon>Tremellomycetes</taxon>
        <taxon>Filobasidiales</taxon>
        <taxon>Filobasidiaceae</taxon>
        <taxon>Naganishia</taxon>
    </lineage>
</organism>
<sequence>MSLEYQVKELVLCFHGPLIYEAQILDAEIWDAQSTKTEQTGPHYFVHYKGWNKKWDEWVPASRVLKDNEEGRAKQGMVKSVQKAASGKAKDDKTTKEKQDKDKGSERGGTSGINSSRKDTVLAGSSRDSHKAGKKRPRDVAFDSEDSYLKRPEIKIPIPDVLKVKLVDDWEYITKNHQLVTLPRTPNVKEITEEFKAYIESKKANAAGANAANADGVKLTRSDAVLAEVMNGIVLYFDKALGNNLLYRFERAQYMDIRRKTGELKPMSEVYGAEHLLRLIVNLPSYIAHTTMDTESVNMMREHISEMMKWMIKEMERLFLKEYETTTMQYQNISRT</sequence>
<proteinExistence type="predicted"/>
<accession>A0ACC2W3I4</accession>
<name>A0ACC2W3I4_9TREE</name>
<comment type="caution">
    <text evidence="1">The sequence shown here is derived from an EMBL/GenBank/DDBJ whole genome shotgun (WGS) entry which is preliminary data.</text>
</comment>
<dbReference type="Proteomes" id="UP001227268">
    <property type="component" value="Unassembled WGS sequence"/>
</dbReference>
<reference evidence="1" key="1">
    <citation type="submission" date="2023-04" db="EMBL/GenBank/DDBJ databases">
        <title>Draft Genome sequencing of Naganishia species isolated from polar environments using Oxford Nanopore Technology.</title>
        <authorList>
            <person name="Leo P."/>
            <person name="Venkateswaran K."/>
        </authorList>
    </citation>
    <scope>NUCLEOTIDE SEQUENCE</scope>
    <source>
        <strain evidence="1">MNA-CCFEE 5423</strain>
    </source>
</reference>
<evidence type="ECO:0000313" key="1">
    <source>
        <dbReference type="EMBL" id="KAJ9106177.1"/>
    </source>
</evidence>
<dbReference type="EMBL" id="JASBWT010000003">
    <property type="protein sequence ID" value="KAJ9106177.1"/>
    <property type="molecule type" value="Genomic_DNA"/>
</dbReference>